<accession>A0A8H7B8X5</accession>
<evidence type="ECO:0000256" key="4">
    <source>
        <dbReference type="ARBA" id="ARBA00022787"/>
    </source>
</evidence>
<dbReference type="EC" id="1.14.13.9" evidence="11"/>
<dbReference type="GO" id="GO:0043420">
    <property type="term" value="P:anthranilate metabolic process"/>
    <property type="evidence" value="ECO:0007669"/>
    <property type="project" value="UniProtKB-UniRule"/>
</dbReference>
<dbReference type="GO" id="GO:0034354">
    <property type="term" value="P:'de novo' NAD+ biosynthetic process from L-tryptophan"/>
    <property type="evidence" value="ECO:0007669"/>
    <property type="project" value="UniProtKB-UniRule"/>
</dbReference>
<dbReference type="PANTHER" id="PTHR46028">
    <property type="entry name" value="KYNURENINE 3-MONOOXYGENASE"/>
    <property type="match status" value="1"/>
</dbReference>
<dbReference type="CDD" id="cd09630">
    <property type="entry name" value="CDH_like_cytochrome"/>
    <property type="match status" value="1"/>
</dbReference>
<dbReference type="InterPro" id="IPR036188">
    <property type="entry name" value="FAD/NAD-bd_sf"/>
</dbReference>
<dbReference type="InterPro" id="IPR015920">
    <property type="entry name" value="Cellobiose_DH-like_cyt"/>
</dbReference>
<dbReference type="FunFam" id="3.50.50.60:FF:000129">
    <property type="entry name" value="Kynurenine 3-monooxygenase"/>
    <property type="match status" value="1"/>
</dbReference>
<keyword evidence="4 11" id="KW-1000">Mitochondrion outer membrane</keyword>
<keyword evidence="9 11" id="KW-0496">Mitochondrion</keyword>
<sequence length="640" mass="71244">MTQKVVVVGAGPVGSLAALYAAVRGYEVDVYELRADLRDPNTTPLNFSKSINLALSERGIHSLRETGLPDLADAVLAETFPMHGRMIHIRKNGEYVRQPQIYDARGRSLLAMDRTGLNKTLLDHLEAMPNVKLMFNHKLVGADFRKKTAWFEHRTKSPEEQGDEFEINFDLMIGADGAHSAVRYHLMKFVPMSFQQEYIDKLWCQFHVPPSPNGDFRIPPNYLHIWPQDESMFIALPNLDKTFTSTLFLTREGFEKLDASGKVVEYFDEKFPGVVPDLITEDDLRKQYTSNQHLPLISIKCTPYHYEDCGVIVGDAAHAMVPFYGQGMNAGLEDVRVLFDFIDKHPNDRSKALREYTKERTPDAHAINDLAMGNYREMASDVKKPLYLLRKWVEEQLYLYIDNTVKMYFTYGLAALAGLAQSWPTSVSQHLAPRAVSYVDSETGFTFSETKAAATLSSNIIYRIAQPANVPAGQPYDVVLQVVAPNSLGWVGLAWGGSMIRNPLTVAYPNGQKPTVSSRWATGHSTPQQYPSATYTPLATGNKSNNTHWQYTIKCTGCTTYTGSSGTVRIDPSGSKRFGFACAQGKVSNPSSTSATIPVHDVYNYITHDFSAGANQNFQDLLSKNGVASTGETGNITEKI</sequence>
<keyword evidence="2 11" id="KW-0285">Flavoprotein</keyword>
<evidence type="ECO:0000256" key="11">
    <source>
        <dbReference type="HAMAP-Rule" id="MF_03018"/>
    </source>
</evidence>
<dbReference type="Gene3D" id="3.50.50.60">
    <property type="entry name" value="FAD/NAD(P)-binding domain"/>
    <property type="match status" value="1"/>
</dbReference>
<dbReference type="AlphaFoldDB" id="A0A8H7B8X5"/>
<dbReference type="GO" id="GO:0071949">
    <property type="term" value="F:FAD binding"/>
    <property type="evidence" value="ECO:0007669"/>
    <property type="project" value="InterPro"/>
</dbReference>
<comment type="cofactor">
    <cofactor evidence="1 11">
        <name>FAD</name>
        <dbReference type="ChEBI" id="CHEBI:57692"/>
    </cofactor>
</comment>
<evidence type="ECO:0000256" key="7">
    <source>
        <dbReference type="ARBA" id="ARBA00023002"/>
    </source>
</evidence>
<comment type="catalytic activity">
    <reaction evidence="10 11">
        <text>L-kynurenine + NADPH + O2 + H(+) = 3-hydroxy-L-kynurenine + NADP(+) + H2O</text>
        <dbReference type="Rhea" id="RHEA:20545"/>
        <dbReference type="ChEBI" id="CHEBI:15377"/>
        <dbReference type="ChEBI" id="CHEBI:15378"/>
        <dbReference type="ChEBI" id="CHEBI:15379"/>
        <dbReference type="ChEBI" id="CHEBI:57783"/>
        <dbReference type="ChEBI" id="CHEBI:57959"/>
        <dbReference type="ChEBI" id="CHEBI:58125"/>
        <dbReference type="ChEBI" id="CHEBI:58349"/>
        <dbReference type="EC" id="1.14.13.9"/>
    </reaction>
</comment>
<dbReference type="HAMAP" id="MF_01971">
    <property type="entry name" value="Kynurenine_monooxygenase"/>
    <property type="match status" value="1"/>
</dbReference>
<evidence type="ECO:0000256" key="1">
    <source>
        <dbReference type="ARBA" id="ARBA00001974"/>
    </source>
</evidence>
<evidence type="ECO:0000256" key="8">
    <source>
        <dbReference type="ARBA" id="ARBA00023033"/>
    </source>
</evidence>
<dbReference type="GO" id="GO:0005741">
    <property type="term" value="C:mitochondrial outer membrane"/>
    <property type="evidence" value="ECO:0007669"/>
    <property type="project" value="UniProtKB-SubCell"/>
</dbReference>
<comment type="similarity">
    <text evidence="11">Belongs to the aromatic-ring hydroxylase family. KMO subfamily.</text>
</comment>
<dbReference type="UniPathway" id="UPA00253">
    <property type="reaction ID" value="UER00328"/>
</dbReference>
<comment type="function">
    <text evidence="11">Catalyzes the hydroxylation of L-kynurenine (L-Kyn) to form 3-hydroxy-L-kynurenine (L-3OHKyn). Required for synthesis of quinolinic acid.</text>
</comment>
<dbReference type="GO" id="GO:0070189">
    <property type="term" value="P:kynurenine metabolic process"/>
    <property type="evidence" value="ECO:0007669"/>
    <property type="project" value="TreeGrafter"/>
</dbReference>
<organism evidence="14 15">
    <name type="scientific">Alternaria burnsii</name>
    <dbReference type="NCBI Taxonomy" id="1187904"/>
    <lineage>
        <taxon>Eukaryota</taxon>
        <taxon>Fungi</taxon>
        <taxon>Dikarya</taxon>
        <taxon>Ascomycota</taxon>
        <taxon>Pezizomycotina</taxon>
        <taxon>Dothideomycetes</taxon>
        <taxon>Pleosporomycetidae</taxon>
        <taxon>Pleosporales</taxon>
        <taxon>Pleosporineae</taxon>
        <taxon>Pleosporaceae</taxon>
        <taxon>Alternaria</taxon>
        <taxon>Alternaria sect. Alternaria</taxon>
    </lineage>
</organism>
<feature type="domain" description="Cellobiose dehydrogenase-like cytochrome" evidence="13">
    <location>
        <begin position="438"/>
        <end position="619"/>
    </location>
</feature>
<reference evidence="14" key="1">
    <citation type="submission" date="2020-01" db="EMBL/GenBank/DDBJ databases">
        <authorList>
            <person name="Feng Z.H.Z."/>
        </authorList>
    </citation>
    <scope>NUCLEOTIDE SEQUENCE</scope>
    <source>
        <strain evidence="14">CBS107.38</strain>
    </source>
</reference>
<evidence type="ECO:0000259" key="13">
    <source>
        <dbReference type="Pfam" id="PF16010"/>
    </source>
</evidence>
<protein>
    <recommendedName>
        <fullName evidence="11">Kynurenine 3-monooxygenase</fullName>
        <ecNumber evidence="11">1.14.13.9</ecNumber>
    </recommendedName>
    <alternativeName>
        <fullName evidence="11">Biosynthesis of nicotinic acid protein 4</fullName>
    </alternativeName>
    <alternativeName>
        <fullName evidence="11">Kynurenine 3-hydroxylase</fullName>
    </alternativeName>
</protein>
<evidence type="ECO:0000313" key="14">
    <source>
        <dbReference type="EMBL" id="KAF7677552.1"/>
    </source>
</evidence>
<name>A0A8H7B8X5_9PLEO</name>
<dbReference type="PRINTS" id="PR00420">
    <property type="entry name" value="RNGMNOXGNASE"/>
</dbReference>
<proteinExistence type="inferred from homology"/>
<comment type="subcellular location">
    <subcellularLocation>
        <location evidence="11">Mitochondrion outer membrane</location>
    </subcellularLocation>
</comment>
<evidence type="ECO:0000256" key="5">
    <source>
        <dbReference type="ARBA" id="ARBA00022827"/>
    </source>
</evidence>
<dbReference type="GO" id="GO:0019805">
    <property type="term" value="P:quinolinate biosynthetic process"/>
    <property type="evidence" value="ECO:0007669"/>
    <property type="project" value="UniProtKB-UniRule"/>
</dbReference>
<dbReference type="InterPro" id="IPR002938">
    <property type="entry name" value="FAD-bd"/>
</dbReference>
<keyword evidence="15" id="KW-1185">Reference proteome</keyword>
<dbReference type="Gene3D" id="2.60.40.1210">
    <property type="entry name" value="Cellobiose dehydrogenase, cytochrome domain"/>
    <property type="match status" value="1"/>
</dbReference>
<evidence type="ECO:0000313" key="15">
    <source>
        <dbReference type="Proteomes" id="UP000596902"/>
    </source>
</evidence>
<evidence type="ECO:0000256" key="9">
    <source>
        <dbReference type="ARBA" id="ARBA00023128"/>
    </source>
</evidence>
<comment type="pathway">
    <text evidence="11">Cofactor biosynthesis; NAD(+) biosynthesis; quinolinate from L-kynurenine: step 1/3.</text>
</comment>
<dbReference type="GO" id="GO:0004502">
    <property type="term" value="F:kynurenine 3-monooxygenase activity"/>
    <property type="evidence" value="ECO:0007669"/>
    <property type="project" value="UniProtKB-UniRule"/>
</dbReference>
<evidence type="ECO:0000256" key="3">
    <source>
        <dbReference type="ARBA" id="ARBA00022642"/>
    </source>
</evidence>
<reference evidence="14" key="2">
    <citation type="submission" date="2020-08" db="EMBL/GenBank/DDBJ databases">
        <title>Draft Genome Sequence of Cumin Blight Pathogen Alternaria burnsii.</title>
        <authorList>
            <person name="Feng Z."/>
        </authorList>
    </citation>
    <scope>NUCLEOTIDE SEQUENCE</scope>
    <source>
        <strain evidence="14">CBS107.38</strain>
    </source>
</reference>
<dbReference type="Proteomes" id="UP000596902">
    <property type="component" value="Unassembled WGS sequence"/>
</dbReference>
<keyword evidence="8 11" id="KW-0503">Monooxygenase</keyword>
<dbReference type="PANTHER" id="PTHR46028:SF2">
    <property type="entry name" value="KYNURENINE 3-MONOOXYGENASE"/>
    <property type="match status" value="1"/>
</dbReference>
<dbReference type="SUPFAM" id="SSF51905">
    <property type="entry name" value="FAD/NAD(P)-binding domain"/>
    <property type="match status" value="1"/>
</dbReference>
<evidence type="ECO:0000256" key="2">
    <source>
        <dbReference type="ARBA" id="ARBA00022630"/>
    </source>
</evidence>
<comment type="caution">
    <text evidence="14">The sequence shown here is derived from an EMBL/GenBank/DDBJ whole genome shotgun (WGS) entry which is preliminary data.</text>
</comment>
<dbReference type="InterPro" id="IPR027545">
    <property type="entry name" value="Kynurenine_monooxygenase"/>
</dbReference>
<dbReference type="Pfam" id="PF16010">
    <property type="entry name" value="CDH-cyt"/>
    <property type="match status" value="1"/>
</dbReference>
<dbReference type="GO" id="GO:0006569">
    <property type="term" value="P:L-tryptophan catabolic process"/>
    <property type="evidence" value="ECO:0007669"/>
    <property type="project" value="UniProtKB-UniRule"/>
</dbReference>
<evidence type="ECO:0000259" key="12">
    <source>
        <dbReference type="Pfam" id="PF01494"/>
    </source>
</evidence>
<evidence type="ECO:0000256" key="10">
    <source>
        <dbReference type="ARBA" id="ARBA00047818"/>
    </source>
</evidence>
<evidence type="ECO:0000256" key="6">
    <source>
        <dbReference type="ARBA" id="ARBA00022857"/>
    </source>
</evidence>
<dbReference type="Pfam" id="PF01494">
    <property type="entry name" value="FAD_binding_3"/>
    <property type="match status" value="1"/>
</dbReference>
<keyword evidence="7 11" id="KW-0560">Oxidoreductase</keyword>
<dbReference type="SUPFAM" id="SSF49344">
    <property type="entry name" value="CBD9-like"/>
    <property type="match status" value="1"/>
</dbReference>
<feature type="domain" description="FAD-binding" evidence="12">
    <location>
        <begin position="4"/>
        <end position="369"/>
    </location>
</feature>
<keyword evidence="11" id="KW-0472">Membrane</keyword>
<gene>
    <name evidence="11" type="primary">BNA4</name>
    <name evidence="14" type="ORF">GT037_004411</name>
</gene>
<keyword evidence="3 11" id="KW-0662">Pyridine nucleotide biosynthesis</keyword>
<keyword evidence="5 11" id="KW-0274">FAD</keyword>
<dbReference type="EMBL" id="JAAABM010000005">
    <property type="protein sequence ID" value="KAF7677552.1"/>
    <property type="molecule type" value="Genomic_DNA"/>
</dbReference>
<keyword evidence="6 11" id="KW-0521">NADP</keyword>